<keyword evidence="7 22" id="KW-0732">Signal</keyword>
<dbReference type="OrthoDB" id="4062651at2759"/>
<dbReference type="SUPFAM" id="SSF56112">
    <property type="entry name" value="Protein kinase-like (PK-like)"/>
    <property type="match status" value="1"/>
</dbReference>
<feature type="chain" id="PRO_5032907710" description="Receptor-like serine/threonine-protein kinase" evidence="22">
    <location>
        <begin position="28"/>
        <end position="853"/>
    </location>
</feature>
<keyword evidence="16" id="KW-0325">Glycoprotein</keyword>
<dbReference type="GO" id="GO:0016020">
    <property type="term" value="C:membrane"/>
    <property type="evidence" value="ECO:0007669"/>
    <property type="project" value="UniProtKB-SubCell"/>
</dbReference>
<feature type="domain" description="Protein kinase" evidence="23">
    <location>
        <begin position="536"/>
        <end position="815"/>
    </location>
</feature>
<dbReference type="PIRSF" id="PIRSF000641">
    <property type="entry name" value="SRK"/>
    <property type="match status" value="1"/>
</dbReference>
<evidence type="ECO:0000256" key="5">
    <source>
        <dbReference type="ARBA" id="ARBA00022679"/>
    </source>
</evidence>
<keyword evidence="10 19" id="KW-0418">Kinase</keyword>
<keyword evidence="2 19" id="KW-0723">Serine/threonine-protein kinase</keyword>
<comment type="catalytic activity">
    <reaction evidence="17 19">
        <text>L-threonyl-[protein] + ATP = O-phospho-L-threonyl-[protein] + ADP + H(+)</text>
        <dbReference type="Rhea" id="RHEA:46608"/>
        <dbReference type="Rhea" id="RHEA-COMP:11060"/>
        <dbReference type="Rhea" id="RHEA-COMP:11605"/>
        <dbReference type="ChEBI" id="CHEBI:15378"/>
        <dbReference type="ChEBI" id="CHEBI:30013"/>
        <dbReference type="ChEBI" id="CHEBI:30616"/>
        <dbReference type="ChEBI" id="CHEBI:61977"/>
        <dbReference type="ChEBI" id="CHEBI:456216"/>
        <dbReference type="EC" id="2.7.11.1"/>
    </reaction>
</comment>
<keyword evidence="14" id="KW-1015">Disulfide bond</keyword>
<evidence type="ECO:0000256" key="15">
    <source>
        <dbReference type="ARBA" id="ARBA00023170"/>
    </source>
</evidence>
<feature type="signal peptide" evidence="22">
    <location>
        <begin position="1"/>
        <end position="27"/>
    </location>
</feature>
<evidence type="ECO:0000256" key="10">
    <source>
        <dbReference type="ARBA" id="ARBA00022777"/>
    </source>
</evidence>
<evidence type="ECO:0000256" key="9">
    <source>
        <dbReference type="ARBA" id="ARBA00022741"/>
    </source>
</evidence>
<dbReference type="InterPro" id="IPR011009">
    <property type="entry name" value="Kinase-like_dom_sf"/>
</dbReference>
<dbReference type="CDD" id="cd01098">
    <property type="entry name" value="PAN_AP_plant"/>
    <property type="match status" value="1"/>
</dbReference>
<dbReference type="PROSITE" id="PS50927">
    <property type="entry name" value="BULB_LECTIN"/>
    <property type="match status" value="1"/>
</dbReference>
<dbReference type="FunFam" id="1.10.510.10:FF:000248">
    <property type="entry name" value="S-receptor-like kinase 5"/>
    <property type="match status" value="1"/>
</dbReference>
<proteinExistence type="inferred from homology"/>
<evidence type="ECO:0000256" key="18">
    <source>
        <dbReference type="ARBA" id="ARBA00048679"/>
    </source>
</evidence>
<dbReference type="SMART" id="SM00108">
    <property type="entry name" value="B_lectin"/>
    <property type="match status" value="1"/>
</dbReference>
<keyword evidence="27" id="KW-1185">Reference proteome</keyword>
<dbReference type="Gene3D" id="2.90.10.30">
    <property type="match status" value="1"/>
</dbReference>
<dbReference type="Proteomes" id="UP000655225">
    <property type="component" value="Unassembled WGS sequence"/>
</dbReference>
<dbReference type="GO" id="GO:0004674">
    <property type="term" value="F:protein serine/threonine kinase activity"/>
    <property type="evidence" value="ECO:0007669"/>
    <property type="project" value="UniProtKB-KW"/>
</dbReference>
<name>A0A834YNC3_TETSI</name>
<dbReference type="InterPro" id="IPR008271">
    <property type="entry name" value="Ser/Thr_kinase_AS"/>
</dbReference>
<evidence type="ECO:0000256" key="6">
    <source>
        <dbReference type="ARBA" id="ARBA00022692"/>
    </source>
</evidence>
<keyword evidence="3" id="KW-0245">EGF-like domain</keyword>
<dbReference type="EMBL" id="JABCRI010000017">
    <property type="protein sequence ID" value="KAF8391190.1"/>
    <property type="molecule type" value="Genomic_DNA"/>
</dbReference>
<evidence type="ECO:0000256" key="11">
    <source>
        <dbReference type="ARBA" id="ARBA00022840"/>
    </source>
</evidence>
<dbReference type="SUPFAM" id="SSF51110">
    <property type="entry name" value="alpha-D-mannose-specific plant lectins"/>
    <property type="match status" value="1"/>
</dbReference>
<comment type="subcellular location">
    <subcellularLocation>
        <location evidence="1">Membrane</location>
        <topology evidence="1">Single-pass type I membrane protein</topology>
    </subcellularLocation>
</comment>
<evidence type="ECO:0000256" key="2">
    <source>
        <dbReference type="ARBA" id="ARBA00022527"/>
    </source>
</evidence>
<dbReference type="InterPro" id="IPR003609">
    <property type="entry name" value="Pan_app"/>
</dbReference>
<evidence type="ECO:0000256" key="17">
    <source>
        <dbReference type="ARBA" id="ARBA00047899"/>
    </source>
</evidence>
<dbReference type="EC" id="2.7.11.1" evidence="19"/>
<protein>
    <recommendedName>
        <fullName evidence="19">Receptor-like serine/threonine-protein kinase</fullName>
        <ecNumber evidence="19">2.7.11.1</ecNumber>
    </recommendedName>
</protein>
<feature type="binding site" evidence="20">
    <location>
        <position position="564"/>
    </location>
    <ligand>
        <name>ATP</name>
        <dbReference type="ChEBI" id="CHEBI:30616"/>
    </ligand>
</feature>
<keyword evidence="13 21" id="KW-0472">Membrane</keyword>
<evidence type="ECO:0000256" key="20">
    <source>
        <dbReference type="PROSITE-ProRule" id="PRU10141"/>
    </source>
</evidence>
<keyword evidence="12 21" id="KW-1133">Transmembrane helix</keyword>
<dbReference type="PANTHER" id="PTHR47976">
    <property type="entry name" value="G-TYPE LECTIN S-RECEPTOR-LIKE SERINE/THREONINE-PROTEIN KINASE SD2-5"/>
    <property type="match status" value="1"/>
</dbReference>
<dbReference type="PROSITE" id="PS50948">
    <property type="entry name" value="PAN"/>
    <property type="match status" value="1"/>
</dbReference>
<comment type="caution">
    <text evidence="26">The sequence shown here is derived from an EMBL/GenBank/DDBJ whole genome shotgun (WGS) entry which is preliminary data.</text>
</comment>
<keyword evidence="4" id="KW-0597">Phosphoprotein</keyword>
<evidence type="ECO:0000313" key="26">
    <source>
        <dbReference type="EMBL" id="KAF8391190.1"/>
    </source>
</evidence>
<dbReference type="InterPro" id="IPR024171">
    <property type="entry name" value="SRK-like_kinase"/>
</dbReference>
<comment type="similarity">
    <text evidence="19">Belongs to the protein kinase superfamily. Ser/Thr protein kinase family.</text>
</comment>
<dbReference type="PANTHER" id="PTHR47976:SF30">
    <property type="entry name" value="RECEPTOR-LIKE SERINE_THREONINE-PROTEIN KINASE"/>
    <property type="match status" value="1"/>
</dbReference>
<dbReference type="GO" id="GO:0030246">
    <property type="term" value="F:carbohydrate binding"/>
    <property type="evidence" value="ECO:0007669"/>
    <property type="project" value="UniProtKB-KW"/>
</dbReference>
<dbReference type="FunFam" id="2.90.10.30:FF:000003">
    <property type="entry name" value="Os04g0303100 protein"/>
    <property type="match status" value="1"/>
</dbReference>
<dbReference type="Pfam" id="PF01453">
    <property type="entry name" value="B_lectin"/>
    <property type="match status" value="1"/>
</dbReference>
<keyword evidence="6 21" id="KW-0812">Transmembrane</keyword>
<evidence type="ECO:0000313" key="27">
    <source>
        <dbReference type="Proteomes" id="UP000655225"/>
    </source>
</evidence>
<reference evidence="26 27" key="1">
    <citation type="submission" date="2020-04" db="EMBL/GenBank/DDBJ databases">
        <title>Plant Genome Project.</title>
        <authorList>
            <person name="Zhang R.-G."/>
        </authorList>
    </citation>
    <scope>NUCLEOTIDE SEQUENCE [LARGE SCALE GENOMIC DNA]</scope>
    <source>
        <strain evidence="26">YNK0</strain>
        <tissue evidence="26">Leaf</tissue>
    </source>
</reference>
<evidence type="ECO:0000256" key="22">
    <source>
        <dbReference type="SAM" id="SignalP"/>
    </source>
</evidence>
<feature type="transmembrane region" description="Helical" evidence="21">
    <location>
        <begin position="478"/>
        <end position="502"/>
    </location>
</feature>
<keyword evidence="15" id="KW-0675">Receptor</keyword>
<keyword evidence="9 19" id="KW-0547">Nucleotide-binding</keyword>
<dbReference type="FunFam" id="3.30.200.20:FF:000178">
    <property type="entry name" value="serine/threonine-protein kinase PBS1-like"/>
    <property type="match status" value="1"/>
</dbReference>
<dbReference type="CDD" id="cd00028">
    <property type="entry name" value="B_lectin"/>
    <property type="match status" value="1"/>
</dbReference>
<evidence type="ECO:0000256" key="3">
    <source>
        <dbReference type="ARBA" id="ARBA00022536"/>
    </source>
</evidence>
<keyword evidence="11 19" id="KW-0067">ATP-binding</keyword>
<dbReference type="SMART" id="SM00220">
    <property type="entry name" value="S_TKc"/>
    <property type="match status" value="1"/>
</dbReference>
<evidence type="ECO:0000256" key="16">
    <source>
        <dbReference type="ARBA" id="ARBA00023180"/>
    </source>
</evidence>
<keyword evidence="8" id="KW-0430">Lectin</keyword>
<dbReference type="Gene3D" id="3.30.200.20">
    <property type="entry name" value="Phosphorylase Kinase, domain 1"/>
    <property type="match status" value="1"/>
</dbReference>
<evidence type="ECO:0000256" key="4">
    <source>
        <dbReference type="ARBA" id="ARBA00022553"/>
    </source>
</evidence>
<dbReference type="Pfam" id="PF08276">
    <property type="entry name" value="PAN_2"/>
    <property type="match status" value="1"/>
</dbReference>
<feature type="domain" description="Bulb-type lectin" evidence="24">
    <location>
        <begin position="44"/>
        <end position="180"/>
    </location>
</feature>
<sequence length="853" mass="93844">MENDWILCCVLVHFLILLISSSYSINAQPFDYPIANLSTSWINNPSLNHSVSFQDGSTVRSILLRGSFGPRFACGFYCNGNCSSFLFAVFIVQTNSGSGITLPASGFPQVVWSANRNNPVGTNSTLQLTPEGDLILQDADGTLIWSTNTTGKSVVGLNMTETGNLVLFDRNNSTVWQSFDHPTDSLVPGQKLAAGQRLTASVSAVNWTEAGLLSLSVTREGLIASIESNPPQVYYNSIITGTKNSTEPSYVRFLNGSLALFVLNSEPNQPDSAIVVPPASSAQYMKFESNGHLRVYEWAAEWNVVADLLTGYFGECDYPMACGNYGICSNGQCSCPGATGSETSYFKQVNDRQPQLGCSEITPLSCDASQDHSLLELNDITYFTFASNLKDTDMETCKQACLKNCSCKAALFQYGWNPSSGNCFLPSELFSLMNNEKEKTHYNSSAFVKVQISSITQSPTSDATPNPVSSGKKTGRTAVILGSVVGALFGVFLIISICVVLFRKKKDAEDDEEDYLDQVPGMPTRFSYEDLKVATENFSRKLGEGGFGSVFEGALSNGTIVAVKHLDGLGQIKKSFLAEVETIGSIHHVNLVRLIGFCADKSHRLLVYEYMCNGSLDKWIFRLNQESVLNWQSRRKIILDIAKGLAYLHEDCRHKIIHLDIKPQNILLDDNFNAKVSDFGLSKLIDRDQSEVVTTMRGTPGYLAPEWLSSVITEKVDVYSFGVVVMEILCGRRNFDRSQSEESMHLLSLFKRKAEEEQLFDMVDKYSEDLQLHGAEAVETMKIAAWCLQSDFAKRPSMSVVVKVLEGVMNVEPNLDYNFSTPPPRQIAAIIARKEADLVISAPLSPSVLSGPR</sequence>
<evidence type="ECO:0000256" key="13">
    <source>
        <dbReference type="ARBA" id="ARBA00023136"/>
    </source>
</evidence>
<dbReference type="InterPro" id="IPR000719">
    <property type="entry name" value="Prot_kinase_dom"/>
</dbReference>
<comment type="catalytic activity">
    <reaction evidence="18 19">
        <text>L-seryl-[protein] + ATP = O-phospho-L-seryl-[protein] + ADP + H(+)</text>
        <dbReference type="Rhea" id="RHEA:17989"/>
        <dbReference type="Rhea" id="RHEA-COMP:9863"/>
        <dbReference type="Rhea" id="RHEA-COMP:11604"/>
        <dbReference type="ChEBI" id="CHEBI:15378"/>
        <dbReference type="ChEBI" id="CHEBI:29999"/>
        <dbReference type="ChEBI" id="CHEBI:30616"/>
        <dbReference type="ChEBI" id="CHEBI:83421"/>
        <dbReference type="ChEBI" id="CHEBI:456216"/>
        <dbReference type="EC" id="2.7.11.1"/>
    </reaction>
</comment>
<dbReference type="PROSITE" id="PS00107">
    <property type="entry name" value="PROTEIN_KINASE_ATP"/>
    <property type="match status" value="1"/>
</dbReference>
<dbReference type="CDD" id="cd14066">
    <property type="entry name" value="STKc_IRAK"/>
    <property type="match status" value="1"/>
</dbReference>
<evidence type="ECO:0000259" key="23">
    <source>
        <dbReference type="PROSITE" id="PS50011"/>
    </source>
</evidence>
<dbReference type="InterPro" id="IPR001480">
    <property type="entry name" value="Bulb-type_lectin_dom"/>
</dbReference>
<keyword evidence="5 19" id="KW-0808">Transferase</keyword>
<dbReference type="AlphaFoldDB" id="A0A834YNC3"/>
<evidence type="ECO:0000256" key="21">
    <source>
        <dbReference type="SAM" id="Phobius"/>
    </source>
</evidence>
<feature type="domain" description="Apple" evidence="25">
    <location>
        <begin position="366"/>
        <end position="446"/>
    </location>
</feature>
<dbReference type="PROSITE" id="PS00108">
    <property type="entry name" value="PROTEIN_KINASE_ST"/>
    <property type="match status" value="1"/>
</dbReference>
<organism evidence="26 27">
    <name type="scientific">Tetracentron sinense</name>
    <name type="common">Spur-leaf</name>
    <dbReference type="NCBI Taxonomy" id="13715"/>
    <lineage>
        <taxon>Eukaryota</taxon>
        <taxon>Viridiplantae</taxon>
        <taxon>Streptophyta</taxon>
        <taxon>Embryophyta</taxon>
        <taxon>Tracheophyta</taxon>
        <taxon>Spermatophyta</taxon>
        <taxon>Magnoliopsida</taxon>
        <taxon>Trochodendrales</taxon>
        <taxon>Trochodendraceae</taxon>
        <taxon>Tetracentron</taxon>
    </lineage>
</organism>
<dbReference type="Pfam" id="PF00069">
    <property type="entry name" value="Pkinase"/>
    <property type="match status" value="1"/>
</dbReference>
<accession>A0A834YNC3</accession>
<gene>
    <name evidence="26" type="ORF">HHK36_023492</name>
</gene>
<evidence type="ECO:0000259" key="24">
    <source>
        <dbReference type="PROSITE" id="PS50927"/>
    </source>
</evidence>
<evidence type="ECO:0000256" key="1">
    <source>
        <dbReference type="ARBA" id="ARBA00004479"/>
    </source>
</evidence>
<evidence type="ECO:0000256" key="19">
    <source>
        <dbReference type="PIRNR" id="PIRNR000641"/>
    </source>
</evidence>
<evidence type="ECO:0000256" key="8">
    <source>
        <dbReference type="ARBA" id="ARBA00022734"/>
    </source>
</evidence>
<evidence type="ECO:0000259" key="25">
    <source>
        <dbReference type="PROSITE" id="PS50948"/>
    </source>
</evidence>
<dbReference type="GO" id="GO:0005524">
    <property type="term" value="F:ATP binding"/>
    <property type="evidence" value="ECO:0007669"/>
    <property type="project" value="UniProtKB-UniRule"/>
</dbReference>
<dbReference type="OMA" id="FNGECYY"/>
<dbReference type="PROSITE" id="PS50011">
    <property type="entry name" value="PROTEIN_KINASE_DOM"/>
    <property type="match status" value="1"/>
</dbReference>
<dbReference type="InterPro" id="IPR051343">
    <property type="entry name" value="G-type_lectin_kinases/EP1-like"/>
</dbReference>
<dbReference type="InterPro" id="IPR036426">
    <property type="entry name" value="Bulb-type_lectin_dom_sf"/>
</dbReference>
<dbReference type="Gene3D" id="1.10.510.10">
    <property type="entry name" value="Transferase(Phosphotransferase) domain 1"/>
    <property type="match status" value="1"/>
</dbReference>
<evidence type="ECO:0000256" key="7">
    <source>
        <dbReference type="ARBA" id="ARBA00022729"/>
    </source>
</evidence>
<evidence type="ECO:0000256" key="12">
    <source>
        <dbReference type="ARBA" id="ARBA00022989"/>
    </source>
</evidence>
<evidence type="ECO:0000256" key="14">
    <source>
        <dbReference type="ARBA" id="ARBA00023157"/>
    </source>
</evidence>
<dbReference type="InterPro" id="IPR017441">
    <property type="entry name" value="Protein_kinase_ATP_BS"/>
</dbReference>